<dbReference type="Pfam" id="PF14501">
    <property type="entry name" value="HATPase_c_5"/>
    <property type="match status" value="1"/>
</dbReference>
<gene>
    <name evidence="7" type="ORF">RASY3_04665</name>
</gene>
<feature type="domain" description="SpoOB alpha-helical" evidence="6">
    <location>
        <begin position="239"/>
        <end position="290"/>
    </location>
</feature>
<evidence type="ECO:0000256" key="1">
    <source>
        <dbReference type="ARBA" id="ARBA00022553"/>
    </source>
</evidence>
<evidence type="ECO:0000313" key="8">
    <source>
        <dbReference type="Proteomes" id="UP000021369"/>
    </source>
</evidence>
<dbReference type="GO" id="GO:0042802">
    <property type="term" value="F:identical protein binding"/>
    <property type="evidence" value="ECO:0007669"/>
    <property type="project" value="TreeGrafter"/>
</dbReference>
<keyword evidence="4" id="KW-1133">Transmembrane helix</keyword>
<dbReference type="Proteomes" id="UP000021369">
    <property type="component" value="Unassembled WGS sequence"/>
</dbReference>
<feature type="transmembrane region" description="Helical" evidence="4">
    <location>
        <begin position="6"/>
        <end position="22"/>
    </location>
</feature>
<evidence type="ECO:0000256" key="2">
    <source>
        <dbReference type="ARBA" id="ARBA00022679"/>
    </source>
</evidence>
<dbReference type="InterPro" id="IPR036890">
    <property type="entry name" value="HATPase_C_sf"/>
</dbReference>
<evidence type="ECO:0008006" key="9">
    <source>
        <dbReference type="Google" id="ProtNLM"/>
    </source>
</evidence>
<accession>A0A011UHC8</accession>
<feature type="domain" description="Sensor histidine kinase NatK-like C-terminal" evidence="5">
    <location>
        <begin position="335"/>
        <end position="433"/>
    </location>
</feature>
<dbReference type="Pfam" id="PF14689">
    <property type="entry name" value="SPOB_a"/>
    <property type="match status" value="1"/>
</dbReference>
<dbReference type="OrthoDB" id="1656061at2"/>
<keyword evidence="4" id="KW-0472">Membrane</keyword>
<dbReference type="InterPro" id="IPR032834">
    <property type="entry name" value="NatK-like_C"/>
</dbReference>
<dbReference type="InterPro" id="IPR016120">
    <property type="entry name" value="Sig_transdc_His_kin_SpoOB"/>
</dbReference>
<evidence type="ECO:0000259" key="6">
    <source>
        <dbReference type="Pfam" id="PF14689"/>
    </source>
</evidence>
<feature type="transmembrane region" description="Helical" evidence="4">
    <location>
        <begin position="163"/>
        <end position="183"/>
    </location>
</feature>
<dbReference type="PANTHER" id="PTHR40448:SF1">
    <property type="entry name" value="TWO-COMPONENT SENSOR HISTIDINE KINASE"/>
    <property type="match status" value="1"/>
</dbReference>
<keyword evidence="3" id="KW-0418">Kinase</keyword>
<dbReference type="CDD" id="cd16935">
    <property type="entry name" value="HATPase_AgrC-ComD-like"/>
    <property type="match status" value="1"/>
</dbReference>
<evidence type="ECO:0000259" key="5">
    <source>
        <dbReference type="Pfam" id="PF14501"/>
    </source>
</evidence>
<evidence type="ECO:0000256" key="4">
    <source>
        <dbReference type="SAM" id="Phobius"/>
    </source>
</evidence>
<dbReference type="PANTHER" id="PTHR40448">
    <property type="entry name" value="TWO-COMPONENT SENSOR HISTIDINE KINASE"/>
    <property type="match status" value="1"/>
</dbReference>
<keyword evidence="1" id="KW-0597">Phosphoprotein</keyword>
<evidence type="ECO:0000313" key="7">
    <source>
        <dbReference type="EMBL" id="EXM40059.1"/>
    </source>
</evidence>
<protein>
    <recommendedName>
        <fullName evidence="9">Sensor histidine kinase NatK C-terminal domain-containing protein</fullName>
    </recommendedName>
</protein>
<keyword evidence="2" id="KW-0808">Transferase</keyword>
<dbReference type="SUPFAM" id="SSF55874">
    <property type="entry name" value="ATPase domain of HSP90 chaperone/DNA topoisomerase II/histidine kinase"/>
    <property type="match status" value="1"/>
</dbReference>
<dbReference type="Gene3D" id="3.30.565.10">
    <property type="entry name" value="Histidine kinase-like ATPase, C-terminal domain"/>
    <property type="match status" value="1"/>
</dbReference>
<comment type="caution">
    <text evidence="7">The sequence shown here is derived from an EMBL/GenBank/DDBJ whole genome shotgun (WGS) entry which is preliminary data.</text>
</comment>
<feature type="transmembrane region" description="Helical" evidence="4">
    <location>
        <begin position="96"/>
        <end position="117"/>
    </location>
</feature>
<dbReference type="GO" id="GO:0000155">
    <property type="term" value="F:phosphorelay sensor kinase activity"/>
    <property type="evidence" value="ECO:0007669"/>
    <property type="project" value="InterPro"/>
</dbReference>
<dbReference type="SUPFAM" id="SSF55890">
    <property type="entry name" value="Sporulation response regulatory protein Spo0B"/>
    <property type="match status" value="1"/>
</dbReference>
<feature type="transmembrane region" description="Helical" evidence="4">
    <location>
        <begin position="67"/>
        <end position="84"/>
    </location>
</feature>
<feature type="transmembrane region" description="Helical" evidence="4">
    <location>
        <begin position="42"/>
        <end position="61"/>
    </location>
</feature>
<dbReference type="AlphaFoldDB" id="A0A011UHC8"/>
<feature type="transmembrane region" description="Helical" evidence="4">
    <location>
        <begin position="123"/>
        <end position="142"/>
    </location>
</feature>
<dbReference type="PATRIC" id="fig|1341156.4.peg.896"/>
<evidence type="ECO:0000256" key="3">
    <source>
        <dbReference type="ARBA" id="ARBA00022777"/>
    </source>
</evidence>
<organism evidence="7 8">
    <name type="scientific">Ruminococcus albus SY3</name>
    <dbReference type="NCBI Taxonomy" id="1341156"/>
    <lineage>
        <taxon>Bacteria</taxon>
        <taxon>Bacillati</taxon>
        <taxon>Bacillota</taxon>
        <taxon>Clostridia</taxon>
        <taxon>Eubacteriales</taxon>
        <taxon>Oscillospiraceae</taxon>
        <taxon>Ruminococcus</taxon>
    </lineage>
</organism>
<reference evidence="7 8" key="1">
    <citation type="submission" date="2013-06" db="EMBL/GenBank/DDBJ databases">
        <title>Rumen cellulosomics: divergent fiber-degrading strategies revealed by comparative genome-wide analysis of six Ruminococcal strains.</title>
        <authorList>
            <person name="Dassa B."/>
            <person name="Borovok I."/>
            <person name="Lamed R."/>
            <person name="Flint H."/>
            <person name="Yeoman C.J."/>
            <person name="White B."/>
            <person name="Bayer E.A."/>
        </authorList>
    </citation>
    <scope>NUCLEOTIDE SEQUENCE [LARGE SCALE GENOMIC DNA]</scope>
    <source>
        <strain evidence="7 8">SY3</strain>
    </source>
</reference>
<dbReference type="EMBL" id="JEOB01000002">
    <property type="protein sequence ID" value="EXM40059.1"/>
    <property type="molecule type" value="Genomic_DNA"/>
</dbReference>
<dbReference type="Gene3D" id="1.10.287.130">
    <property type="match status" value="1"/>
</dbReference>
<proteinExistence type="predicted"/>
<keyword evidence="8" id="KW-1185">Reference proteome</keyword>
<dbReference type="InterPro" id="IPR039506">
    <property type="entry name" value="SPOB_a"/>
</dbReference>
<keyword evidence="4" id="KW-0812">Transmembrane</keyword>
<name>A0A011UHC8_RUMAL</name>
<feature type="transmembrane region" description="Helical" evidence="4">
    <location>
        <begin position="195"/>
        <end position="218"/>
    </location>
</feature>
<sequence length="441" mass="50451">MEIILKSLYIVFFIAVYILYYVNIHNTVKLLSDNNKFGKTSYVLAAVNIALEVFIVIIPVPKNLGMTVSRVGVLLIIISVFLSHRTQFLKTVYATLLYFSIEACPGATINLLANLVVPAKYQVLSGQIVYFIYNLSFYLIFTRFVIPRKDDLKLSLEFINRKTYFFILAYATVLSLMISYISFASWDNTDMDTVYFYLRLFVIPICILSFFIITMLIMNSMSKFYYKRSAELLDKQLDMQARYYEKIDEMTTDIRKFRHDYKNHMHCLKSLLGSQKVDDALEYLDSISSNPTMNKTSFKSGNTIADAILNDKAAIAAQENFRLNFSGVISENVSAFDICTILSNALDNSLEACRRLKEGEEKYIDVNCVLKNDMQMICISNPSDTDDPDLKTSKENKNEHGFGLYNIRKTVDALDGTVNISQTSPVFVLDVMFRIKMPETA</sequence>